<comment type="function">
    <text evidence="1">Plant non-specific lipid-transfer proteins transfer phospholipids as well as galactolipids across membranes. May play a role in wax or cutin deposition in the cell walls of expanding epidermal cells and certain secretory tissues.</text>
</comment>
<proteinExistence type="inferred from homology"/>
<dbReference type="SMART" id="SM00499">
    <property type="entry name" value="AAI"/>
    <property type="match status" value="1"/>
</dbReference>
<evidence type="ECO:0000256" key="2">
    <source>
        <dbReference type="SAM" id="SignalP"/>
    </source>
</evidence>
<evidence type="ECO:0000313" key="5">
    <source>
        <dbReference type="Proteomes" id="UP001180020"/>
    </source>
</evidence>
<dbReference type="CDD" id="cd01960">
    <property type="entry name" value="nsLTP1"/>
    <property type="match status" value="1"/>
</dbReference>
<reference evidence="4" key="2">
    <citation type="submission" date="2023-06" db="EMBL/GenBank/DDBJ databases">
        <authorList>
            <person name="Ma L."/>
            <person name="Liu K.-W."/>
            <person name="Li Z."/>
            <person name="Hsiao Y.-Y."/>
            <person name="Qi Y."/>
            <person name="Fu T."/>
            <person name="Tang G."/>
            <person name="Zhang D."/>
            <person name="Sun W.-H."/>
            <person name="Liu D.-K."/>
            <person name="Li Y."/>
            <person name="Chen G.-Z."/>
            <person name="Liu X.-D."/>
            <person name="Liao X.-Y."/>
            <person name="Jiang Y.-T."/>
            <person name="Yu X."/>
            <person name="Hao Y."/>
            <person name="Huang J."/>
            <person name="Zhao X.-W."/>
            <person name="Ke S."/>
            <person name="Chen Y.-Y."/>
            <person name="Wu W.-L."/>
            <person name="Hsu J.-L."/>
            <person name="Lin Y.-F."/>
            <person name="Huang M.-D."/>
            <person name="Li C.-Y."/>
            <person name="Huang L."/>
            <person name="Wang Z.-W."/>
            <person name="Zhao X."/>
            <person name="Zhong W.-Y."/>
            <person name="Peng D.-H."/>
            <person name="Ahmad S."/>
            <person name="Lan S."/>
            <person name="Zhang J.-S."/>
            <person name="Tsai W.-C."/>
            <person name="Van De Peer Y."/>
            <person name="Liu Z.-J."/>
        </authorList>
    </citation>
    <scope>NUCLEOTIDE SEQUENCE</scope>
    <source>
        <strain evidence="4">CP</strain>
        <tissue evidence="4">Leaves</tissue>
    </source>
</reference>
<reference evidence="4" key="1">
    <citation type="journal article" date="2023" name="Nat. Commun.">
        <title>Diploid and tetraploid genomes of Acorus and the evolution of monocots.</title>
        <authorList>
            <person name="Ma L."/>
            <person name="Liu K.W."/>
            <person name="Li Z."/>
            <person name="Hsiao Y.Y."/>
            <person name="Qi Y."/>
            <person name="Fu T."/>
            <person name="Tang G.D."/>
            <person name="Zhang D."/>
            <person name="Sun W.H."/>
            <person name="Liu D.K."/>
            <person name="Li Y."/>
            <person name="Chen G.Z."/>
            <person name="Liu X.D."/>
            <person name="Liao X.Y."/>
            <person name="Jiang Y.T."/>
            <person name="Yu X."/>
            <person name="Hao Y."/>
            <person name="Huang J."/>
            <person name="Zhao X.W."/>
            <person name="Ke S."/>
            <person name="Chen Y.Y."/>
            <person name="Wu W.L."/>
            <person name="Hsu J.L."/>
            <person name="Lin Y.F."/>
            <person name="Huang M.D."/>
            <person name="Li C.Y."/>
            <person name="Huang L."/>
            <person name="Wang Z.W."/>
            <person name="Zhao X."/>
            <person name="Zhong W.Y."/>
            <person name="Peng D.H."/>
            <person name="Ahmad S."/>
            <person name="Lan S."/>
            <person name="Zhang J.S."/>
            <person name="Tsai W.C."/>
            <person name="Van de Peer Y."/>
            <person name="Liu Z.J."/>
        </authorList>
    </citation>
    <scope>NUCLEOTIDE SEQUENCE</scope>
    <source>
        <strain evidence="4">CP</strain>
    </source>
</reference>
<dbReference type="AlphaFoldDB" id="A0AAV9F5E9"/>
<evidence type="ECO:0000259" key="3">
    <source>
        <dbReference type="SMART" id="SM00499"/>
    </source>
</evidence>
<feature type="signal peptide" evidence="2">
    <location>
        <begin position="1"/>
        <end position="31"/>
    </location>
</feature>
<dbReference type="PANTHER" id="PTHR33076">
    <property type="entry name" value="NON-SPECIFIC LIPID-TRANSFER PROTEIN 2-RELATED"/>
    <property type="match status" value="1"/>
</dbReference>
<keyword evidence="5" id="KW-1185">Reference proteome</keyword>
<keyword evidence="2" id="KW-0732">Signal</keyword>
<name>A0AAV9F5E9_ACOCL</name>
<feature type="chain" id="PRO_5043967539" description="Non-specific lipid-transfer protein" evidence="2">
    <location>
        <begin position="32"/>
        <end position="123"/>
    </location>
</feature>
<sequence>MANTTIHNVAFALLVALTLLAVGPPPPRAEAAMTCGTVLSYLPTCIPYLRLGGTVPLPCCTGVHDLNAAANTTADRQQACACLKQAASGVSPQGLKYASALPSKCGVKIPYPISPSTDCTKVK</sequence>
<dbReference type="InterPro" id="IPR036312">
    <property type="entry name" value="Bifun_inhib/LTP/seed_sf"/>
</dbReference>
<dbReference type="GO" id="GO:0008289">
    <property type="term" value="F:lipid binding"/>
    <property type="evidence" value="ECO:0007669"/>
    <property type="project" value="UniProtKB-KW"/>
</dbReference>
<dbReference type="InterPro" id="IPR016140">
    <property type="entry name" value="Bifunc_inhib/LTP/seed_store"/>
</dbReference>
<dbReference type="InterPro" id="IPR000528">
    <property type="entry name" value="Plant_nsLTP"/>
</dbReference>
<comment type="similarity">
    <text evidence="1">Belongs to the plant LTP family.</text>
</comment>
<dbReference type="SUPFAM" id="SSF47699">
    <property type="entry name" value="Bifunctional inhibitor/lipid-transfer protein/seed storage 2S albumin"/>
    <property type="match status" value="1"/>
</dbReference>
<organism evidence="4 5">
    <name type="scientific">Acorus calamus</name>
    <name type="common">Sweet flag</name>
    <dbReference type="NCBI Taxonomy" id="4465"/>
    <lineage>
        <taxon>Eukaryota</taxon>
        <taxon>Viridiplantae</taxon>
        <taxon>Streptophyta</taxon>
        <taxon>Embryophyta</taxon>
        <taxon>Tracheophyta</taxon>
        <taxon>Spermatophyta</taxon>
        <taxon>Magnoliopsida</taxon>
        <taxon>Liliopsida</taxon>
        <taxon>Acoraceae</taxon>
        <taxon>Acorus</taxon>
    </lineage>
</organism>
<dbReference type="EMBL" id="JAUJYO010000003">
    <property type="protein sequence ID" value="KAK1321040.1"/>
    <property type="molecule type" value="Genomic_DNA"/>
</dbReference>
<comment type="caution">
    <text evidence="4">The sequence shown here is derived from an EMBL/GenBank/DDBJ whole genome shotgun (WGS) entry which is preliminary data.</text>
</comment>
<accession>A0AAV9F5E9</accession>
<dbReference type="PRINTS" id="PR00382">
    <property type="entry name" value="LIPIDTRNSFER"/>
</dbReference>
<dbReference type="Proteomes" id="UP001180020">
    <property type="component" value="Unassembled WGS sequence"/>
</dbReference>
<evidence type="ECO:0000313" key="4">
    <source>
        <dbReference type="EMBL" id="KAK1321040.1"/>
    </source>
</evidence>
<protein>
    <recommendedName>
        <fullName evidence="1">Non-specific lipid-transfer protein</fullName>
    </recommendedName>
</protein>
<keyword evidence="1" id="KW-0446">Lipid-binding</keyword>
<keyword evidence="1" id="KW-0813">Transport</keyword>
<dbReference type="GO" id="GO:0006869">
    <property type="term" value="P:lipid transport"/>
    <property type="evidence" value="ECO:0007669"/>
    <property type="project" value="InterPro"/>
</dbReference>
<dbReference type="Pfam" id="PF00234">
    <property type="entry name" value="Tryp_alpha_amyl"/>
    <property type="match status" value="1"/>
</dbReference>
<dbReference type="PROSITE" id="PS00597">
    <property type="entry name" value="PLANT_LTP"/>
    <property type="match status" value="1"/>
</dbReference>
<dbReference type="Gene3D" id="1.10.110.10">
    <property type="entry name" value="Plant lipid-transfer and hydrophobic proteins"/>
    <property type="match status" value="1"/>
</dbReference>
<gene>
    <name evidence="4" type="ORF">QJS10_CPA03g00949</name>
</gene>
<feature type="domain" description="Bifunctional inhibitor/plant lipid transfer protein/seed storage helical" evidence="3">
    <location>
        <begin position="35"/>
        <end position="119"/>
    </location>
</feature>
<evidence type="ECO:0000256" key="1">
    <source>
        <dbReference type="RuleBase" id="RU000628"/>
    </source>
</evidence>